<accession>A0ABU6R5Q0</accession>
<evidence type="ECO:0000256" key="1">
    <source>
        <dbReference type="SAM" id="Phobius"/>
    </source>
</evidence>
<evidence type="ECO:0000313" key="3">
    <source>
        <dbReference type="Proteomes" id="UP001341840"/>
    </source>
</evidence>
<dbReference type="Proteomes" id="UP001341840">
    <property type="component" value="Unassembled WGS sequence"/>
</dbReference>
<feature type="transmembrane region" description="Helical" evidence="1">
    <location>
        <begin position="115"/>
        <end position="136"/>
    </location>
</feature>
<organism evidence="2 3">
    <name type="scientific">Stylosanthes scabra</name>
    <dbReference type="NCBI Taxonomy" id="79078"/>
    <lineage>
        <taxon>Eukaryota</taxon>
        <taxon>Viridiplantae</taxon>
        <taxon>Streptophyta</taxon>
        <taxon>Embryophyta</taxon>
        <taxon>Tracheophyta</taxon>
        <taxon>Spermatophyta</taxon>
        <taxon>Magnoliopsida</taxon>
        <taxon>eudicotyledons</taxon>
        <taxon>Gunneridae</taxon>
        <taxon>Pentapetalae</taxon>
        <taxon>rosids</taxon>
        <taxon>fabids</taxon>
        <taxon>Fabales</taxon>
        <taxon>Fabaceae</taxon>
        <taxon>Papilionoideae</taxon>
        <taxon>50 kb inversion clade</taxon>
        <taxon>dalbergioids sensu lato</taxon>
        <taxon>Dalbergieae</taxon>
        <taxon>Pterocarpus clade</taxon>
        <taxon>Stylosanthes</taxon>
    </lineage>
</organism>
<sequence>MKNTEVMRGILSSLKTRSGWRDNKGNNVGVLVDVVVRGGEDETMINGGSWRGWERCCHHLPKPLSPKCRVLLLMISLVTTTHLTASHRHFDLPCREICYADHFFSSPLTRPTSRLVLCLVVSGCFIGMATIFLRFANRFALLLPLLGMESRLRKE</sequence>
<protein>
    <submittedName>
        <fullName evidence="2">Uncharacterized protein</fullName>
    </submittedName>
</protein>
<dbReference type="EMBL" id="JASCZI010030236">
    <property type="protein sequence ID" value="MED6119403.1"/>
    <property type="molecule type" value="Genomic_DNA"/>
</dbReference>
<keyword evidence="1" id="KW-0472">Membrane</keyword>
<proteinExistence type="predicted"/>
<keyword evidence="1" id="KW-1133">Transmembrane helix</keyword>
<reference evidence="2 3" key="1">
    <citation type="journal article" date="2023" name="Plants (Basel)">
        <title>Bridging the Gap: Combining Genomics and Transcriptomics Approaches to Understand Stylosanthes scabra, an Orphan Legume from the Brazilian Caatinga.</title>
        <authorList>
            <person name="Ferreira-Neto J.R.C."/>
            <person name="da Silva M.D."/>
            <person name="Binneck E."/>
            <person name="de Melo N.F."/>
            <person name="da Silva R.H."/>
            <person name="de Melo A.L.T.M."/>
            <person name="Pandolfi V."/>
            <person name="Bustamante F.O."/>
            <person name="Brasileiro-Vidal A.C."/>
            <person name="Benko-Iseppon A.M."/>
        </authorList>
    </citation>
    <scope>NUCLEOTIDE SEQUENCE [LARGE SCALE GENOMIC DNA]</scope>
    <source>
        <tissue evidence="2">Leaves</tissue>
    </source>
</reference>
<gene>
    <name evidence="2" type="ORF">PIB30_011468</name>
</gene>
<comment type="caution">
    <text evidence="2">The sequence shown here is derived from an EMBL/GenBank/DDBJ whole genome shotgun (WGS) entry which is preliminary data.</text>
</comment>
<name>A0ABU6R5Q0_9FABA</name>
<evidence type="ECO:0000313" key="2">
    <source>
        <dbReference type="EMBL" id="MED6119403.1"/>
    </source>
</evidence>
<keyword evidence="3" id="KW-1185">Reference proteome</keyword>
<keyword evidence="1" id="KW-0812">Transmembrane</keyword>